<reference evidence="11" key="1">
    <citation type="submission" date="2021-01" db="EMBL/GenBank/DDBJ databases">
        <title>Whole genome shotgun sequence of Planotetraspora silvatica NBRC 100141.</title>
        <authorList>
            <person name="Komaki H."/>
            <person name="Tamura T."/>
        </authorList>
    </citation>
    <scope>NUCLEOTIDE SEQUENCE</scope>
    <source>
        <strain evidence="11">NBRC 100141</strain>
    </source>
</reference>
<evidence type="ECO:0000256" key="4">
    <source>
        <dbReference type="ARBA" id="ARBA00022692"/>
    </source>
</evidence>
<protein>
    <recommendedName>
        <fullName evidence="10">Histidine kinase/HSP90-like ATPase domain-containing protein</fullName>
    </recommendedName>
</protein>
<feature type="transmembrane region" description="Helical" evidence="9">
    <location>
        <begin position="228"/>
        <end position="253"/>
    </location>
</feature>
<dbReference type="Proteomes" id="UP000644610">
    <property type="component" value="Unassembled WGS sequence"/>
</dbReference>
<feature type="transmembrane region" description="Helical" evidence="9">
    <location>
        <begin position="90"/>
        <end position="109"/>
    </location>
</feature>
<keyword evidence="6 9" id="KW-1133">Transmembrane helix</keyword>
<dbReference type="InterPro" id="IPR050482">
    <property type="entry name" value="Sensor_HK_TwoCompSys"/>
</dbReference>
<feature type="transmembrane region" description="Helical" evidence="9">
    <location>
        <begin position="265"/>
        <end position="285"/>
    </location>
</feature>
<dbReference type="InterPro" id="IPR011712">
    <property type="entry name" value="Sig_transdc_His_kin_sub3_dim/P"/>
</dbReference>
<dbReference type="GO" id="GO:0046983">
    <property type="term" value="F:protein dimerization activity"/>
    <property type="evidence" value="ECO:0007669"/>
    <property type="project" value="InterPro"/>
</dbReference>
<evidence type="ECO:0000313" key="12">
    <source>
        <dbReference type="Proteomes" id="UP000644610"/>
    </source>
</evidence>
<keyword evidence="4 9" id="KW-0812">Transmembrane</keyword>
<organism evidence="11 12">
    <name type="scientific">Planotetraspora silvatica</name>
    <dbReference type="NCBI Taxonomy" id="234614"/>
    <lineage>
        <taxon>Bacteria</taxon>
        <taxon>Bacillati</taxon>
        <taxon>Actinomycetota</taxon>
        <taxon>Actinomycetes</taxon>
        <taxon>Streptosporangiales</taxon>
        <taxon>Streptosporangiaceae</taxon>
        <taxon>Planotetraspora</taxon>
    </lineage>
</organism>
<evidence type="ECO:0000256" key="6">
    <source>
        <dbReference type="ARBA" id="ARBA00022989"/>
    </source>
</evidence>
<dbReference type="Pfam" id="PF02518">
    <property type="entry name" value="HATPase_c"/>
    <property type="match status" value="1"/>
</dbReference>
<keyword evidence="5" id="KW-0418">Kinase</keyword>
<keyword evidence="2" id="KW-1003">Cell membrane</keyword>
<feature type="transmembrane region" description="Helical" evidence="9">
    <location>
        <begin position="323"/>
        <end position="348"/>
    </location>
</feature>
<dbReference type="Gene3D" id="3.30.565.10">
    <property type="entry name" value="Histidine kinase-like ATPase, C-terminal domain"/>
    <property type="match status" value="1"/>
</dbReference>
<evidence type="ECO:0000259" key="10">
    <source>
        <dbReference type="SMART" id="SM00387"/>
    </source>
</evidence>
<keyword evidence="7" id="KW-0902">Two-component regulatory system</keyword>
<gene>
    <name evidence="11" type="ORF">Psi02_58810</name>
</gene>
<keyword evidence="12" id="KW-1185">Reference proteome</keyword>
<dbReference type="PANTHER" id="PTHR24421:SF37">
    <property type="entry name" value="SENSOR HISTIDINE KINASE NARS"/>
    <property type="match status" value="1"/>
</dbReference>
<evidence type="ECO:0000256" key="9">
    <source>
        <dbReference type="SAM" id="Phobius"/>
    </source>
</evidence>
<evidence type="ECO:0000256" key="8">
    <source>
        <dbReference type="ARBA" id="ARBA00023136"/>
    </source>
</evidence>
<comment type="subcellular location">
    <subcellularLocation>
        <location evidence="1">Cell membrane</location>
        <topology evidence="1">Multi-pass membrane protein</topology>
    </subcellularLocation>
</comment>
<dbReference type="PANTHER" id="PTHR24421">
    <property type="entry name" value="NITRATE/NITRITE SENSOR PROTEIN NARX-RELATED"/>
    <property type="match status" value="1"/>
</dbReference>
<accession>A0A8J3UQL4</accession>
<proteinExistence type="predicted"/>
<dbReference type="GO" id="GO:0005886">
    <property type="term" value="C:plasma membrane"/>
    <property type="evidence" value="ECO:0007669"/>
    <property type="project" value="UniProtKB-SubCell"/>
</dbReference>
<evidence type="ECO:0000256" key="2">
    <source>
        <dbReference type="ARBA" id="ARBA00022475"/>
    </source>
</evidence>
<feature type="transmembrane region" description="Helical" evidence="9">
    <location>
        <begin position="291"/>
        <end position="311"/>
    </location>
</feature>
<feature type="transmembrane region" description="Helical" evidence="9">
    <location>
        <begin position="154"/>
        <end position="175"/>
    </location>
</feature>
<dbReference type="GO" id="GO:0000155">
    <property type="term" value="F:phosphorelay sensor kinase activity"/>
    <property type="evidence" value="ECO:0007669"/>
    <property type="project" value="InterPro"/>
</dbReference>
<evidence type="ECO:0000256" key="5">
    <source>
        <dbReference type="ARBA" id="ARBA00022777"/>
    </source>
</evidence>
<feature type="transmembrane region" description="Helical" evidence="9">
    <location>
        <begin position="187"/>
        <end position="208"/>
    </location>
</feature>
<dbReference type="AlphaFoldDB" id="A0A8J3UQL4"/>
<dbReference type="CDD" id="cd16917">
    <property type="entry name" value="HATPase_UhpB-NarQ-NarX-like"/>
    <property type="match status" value="1"/>
</dbReference>
<evidence type="ECO:0000313" key="11">
    <source>
        <dbReference type="EMBL" id="GII49457.1"/>
    </source>
</evidence>
<name>A0A8J3UQL4_9ACTN</name>
<dbReference type="EMBL" id="BOOQ01000042">
    <property type="protein sequence ID" value="GII49457.1"/>
    <property type="molecule type" value="Genomic_DNA"/>
</dbReference>
<evidence type="ECO:0000256" key="1">
    <source>
        <dbReference type="ARBA" id="ARBA00004651"/>
    </source>
</evidence>
<dbReference type="InterPro" id="IPR036890">
    <property type="entry name" value="HATPase_C_sf"/>
</dbReference>
<dbReference type="SMART" id="SM00387">
    <property type="entry name" value="HATPase_c"/>
    <property type="match status" value="1"/>
</dbReference>
<comment type="caution">
    <text evidence="11">The sequence shown here is derived from an EMBL/GenBank/DDBJ whole genome shotgun (WGS) entry which is preliminary data.</text>
</comment>
<dbReference type="Gene3D" id="1.20.5.1930">
    <property type="match status" value="1"/>
</dbReference>
<evidence type="ECO:0000256" key="3">
    <source>
        <dbReference type="ARBA" id="ARBA00022679"/>
    </source>
</evidence>
<dbReference type="InterPro" id="IPR003594">
    <property type="entry name" value="HATPase_dom"/>
</dbReference>
<dbReference type="SUPFAM" id="SSF55874">
    <property type="entry name" value="ATPase domain of HSP90 chaperone/DNA topoisomerase II/histidine kinase"/>
    <property type="match status" value="1"/>
</dbReference>
<feature type="transmembrane region" description="Helical" evidence="9">
    <location>
        <begin position="56"/>
        <end position="78"/>
    </location>
</feature>
<feature type="transmembrane region" description="Helical" evidence="9">
    <location>
        <begin position="121"/>
        <end position="142"/>
    </location>
</feature>
<keyword evidence="3" id="KW-0808">Transferase</keyword>
<evidence type="ECO:0000256" key="7">
    <source>
        <dbReference type="ARBA" id="ARBA00023012"/>
    </source>
</evidence>
<dbReference type="Pfam" id="PF07730">
    <property type="entry name" value="HisKA_3"/>
    <property type="match status" value="1"/>
</dbReference>
<sequence>MTVIVFSRREWAAGGPVFVGAAPHPFPGALRGDGSPLLWPWESQDPMMGPMSASRAAPITTFTITVTVIAAAWASWFVGGYDLRDAADTYLLTNSAVAVTFTAFGALVLAHRPRHRIGRLFVAFGAFYAASVVCLGLQSGLFPLTPGWERLIDVVGITVWIPGPVVCLPLILQLFPDGTALSPRWRPLAAATLALLVLTPALTLQPGAIDKEPIADRSPLLPEAAGRVVGAIVPVAVVLVGLVLLASVVALWLRVRRSSGEQRLQLMWPLWAVAVFLVLNVQRVVTTDGPILFLLTLPLIPAAATIAIVRHRLYDIRLVVNRSIVYGVLTVGVIGAYLGIVAALGALARERLDSPLVATGVVALAFAPARAAVQSAVDRLMYGRRHDPAAAAASVGLRLGAGLDGVLRAVCEALRLPYAAVSADGRLIATFGAAPDVRHTVRLEVADGTPADLLVGLRSGESRLSAADRRALELLAAPVGVALQAVLLSEQLRESRARIVAAREEERRRLRRDLHDGLGSALTAVTLKADAAHNLQAVDPARSGKLLLDLRADLTGAIADIRRLVYDLRPPDLDELGLLGALRQHAEQSWRRDDGRFVVTVDSPADLPSLPAAVEVAAYRIAMEAVTNALRHGSAGSCVISLRADHSLHLEVRDDGGNGVAAWQHGVGLRSMHERAAELGGVLSAGPTDRGGRVHALLPLEPN</sequence>
<keyword evidence="8 9" id="KW-0472">Membrane</keyword>
<feature type="domain" description="Histidine kinase/HSP90-like ATPase" evidence="10">
    <location>
        <begin position="613"/>
        <end position="702"/>
    </location>
</feature>